<feature type="transmembrane region" description="Helical" evidence="1">
    <location>
        <begin position="57"/>
        <end position="78"/>
    </location>
</feature>
<evidence type="ECO:0000313" key="2">
    <source>
        <dbReference type="EMBL" id="MBB5272510.1"/>
    </source>
</evidence>
<evidence type="ECO:0000256" key="1">
    <source>
        <dbReference type="SAM" id="Phobius"/>
    </source>
</evidence>
<keyword evidence="1" id="KW-0812">Transmembrane</keyword>
<dbReference type="AlphaFoldDB" id="A0A7W8HI87"/>
<accession>A0A7W8HI87</accession>
<organism evidence="2 3">
    <name type="scientific">Quisquiliibacterium transsilvanicum</name>
    <dbReference type="NCBI Taxonomy" id="1549638"/>
    <lineage>
        <taxon>Bacteria</taxon>
        <taxon>Pseudomonadati</taxon>
        <taxon>Pseudomonadota</taxon>
        <taxon>Betaproteobacteria</taxon>
        <taxon>Burkholderiales</taxon>
        <taxon>Burkholderiaceae</taxon>
        <taxon>Quisquiliibacterium</taxon>
    </lineage>
</organism>
<dbReference type="EMBL" id="JACHGB010000005">
    <property type="protein sequence ID" value="MBB5272510.1"/>
    <property type="molecule type" value="Genomic_DNA"/>
</dbReference>
<name>A0A7W8HI87_9BURK</name>
<keyword evidence="1" id="KW-0472">Membrane</keyword>
<gene>
    <name evidence="2" type="ORF">HNQ70_002533</name>
</gene>
<comment type="caution">
    <text evidence="2">The sequence shown here is derived from an EMBL/GenBank/DDBJ whole genome shotgun (WGS) entry which is preliminary data.</text>
</comment>
<protein>
    <submittedName>
        <fullName evidence="2">Putative membrane protein YqjE</fullName>
    </submittedName>
</protein>
<feature type="transmembrane region" description="Helical" evidence="1">
    <location>
        <begin position="90"/>
        <end position="107"/>
    </location>
</feature>
<dbReference type="RefSeq" id="WP_183968116.1">
    <property type="nucleotide sequence ID" value="NZ_BAABEW010000022.1"/>
</dbReference>
<feature type="transmembrane region" description="Helical" evidence="1">
    <location>
        <begin position="15"/>
        <end position="37"/>
    </location>
</feature>
<sequence>MTPPNPLAALQTSPWAYPALEAAHIAGIAVLFGSLLLFELRVLGLGRTIETGALARLALPVSVAGFALAALTGLTMFATQPQDLLPNPAFRLKMLLLMLAGANAGWFHARGSLVRADAIARVQALASAGLWLSVIVCGRAIAYV</sequence>
<proteinExistence type="predicted"/>
<feature type="transmembrane region" description="Helical" evidence="1">
    <location>
        <begin position="119"/>
        <end position="142"/>
    </location>
</feature>
<reference evidence="2 3" key="1">
    <citation type="submission" date="2020-08" db="EMBL/GenBank/DDBJ databases">
        <title>Genomic Encyclopedia of Type Strains, Phase IV (KMG-IV): sequencing the most valuable type-strain genomes for metagenomic binning, comparative biology and taxonomic classification.</title>
        <authorList>
            <person name="Goeker M."/>
        </authorList>
    </citation>
    <scope>NUCLEOTIDE SEQUENCE [LARGE SCALE GENOMIC DNA]</scope>
    <source>
        <strain evidence="2 3">DSM 29781</strain>
    </source>
</reference>
<keyword evidence="1" id="KW-1133">Transmembrane helix</keyword>
<keyword evidence="3" id="KW-1185">Reference proteome</keyword>
<dbReference type="Proteomes" id="UP000532440">
    <property type="component" value="Unassembled WGS sequence"/>
</dbReference>
<evidence type="ECO:0000313" key="3">
    <source>
        <dbReference type="Proteomes" id="UP000532440"/>
    </source>
</evidence>